<sequence length="802" mass="89416">MSWVKKIWNRMFADEVEEEVEQQYTAPVEQKSAHVPFRFPLITDEEREVFLKKEQSGEKITMAEVREELMRRPSQTAPQPARREIRPEPVSAPRQPAQWQPQSPEPKQEINKAEPIRRRFEPTRIPSPIHGFNERKPEPIEILLEQKELKEDFQQAILPQTMVEKEVLEPDNEETGNAAAPGQLMSEPEKEAMEEKAVPPADSEQPEELPAQETAAEPAEEPTADISLDEQVVHSEKTSEPAALQQAVSVDAVKKKEKTVPFNVLMLKSDKEKFKKLNAMAPKEQTKVPPIEKPEIKPEPKVFAETESAGESPVIEAMDESGCSESVETAPVAAYEYPHSSFLQAPENDRKDEAWMEEQGERLIEALSHFQIKATIHSIVQGPAVTQFELTVAQGVKVSKIRNLADDLKLALAAKDIRIQAPIPGKSSIGIEIPNRASRAVRISEVIGSAQFQDSDSPLEAALGLDLTGKPVTLDLRNMPHGLIAGATGSGKSVCINSLLVSLLYKSSPQDLKLLLIDPKMVELAPYNHIPHLVSPVITDVKAATASLKWAVSEMERRYQLFAHTGVRDISRYNKMVKEKADHAQHLPYILIVIDELADLMMMSPSDVEDAICRIAQKARACGIHLVIATQRPSVDVITGLIKSNIPTRIAFSVSSQVDSRTILDSQGAERLLGRGDMLYLGNGMSAPSRIQGTFVTDEEIEKIISHVRSQGEPEYFFKEEELIKMNGSGAEQDDLFEEACRFIMQQGSASTSLLQRKFHIGYNRAARLMDLIEEHGFISEQNGSKARSVLITEEDISEVFQ</sequence>
<dbReference type="RefSeq" id="WP_144838746.1">
    <property type="nucleotide sequence ID" value="NZ_JBHTKI010000006.1"/>
</dbReference>
<dbReference type="SMART" id="SM00843">
    <property type="entry name" value="Ftsk_gamma"/>
    <property type="match status" value="1"/>
</dbReference>
<gene>
    <name evidence="9" type="ORF">ACFQ1X_02865</name>
</gene>
<dbReference type="InterPro" id="IPR002543">
    <property type="entry name" value="FtsK_dom"/>
</dbReference>
<dbReference type="InterPro" id="IPR027417">
    <property type="entry name" value="P-loop_NTPase"/>
</dbReference>
<dbReference type="Pfam" id="PF17854">
    <property type="entry name" value="FtsK_alpha"/>
    <property type="match status" value="1"/>
</dbReference>
<protein>
    <submittedName>
        <fullName evidence="9">DNA translocase FtsK</fullName>
    </submittedName>
</protein>
<dbReference type="PANTHER" id="PTHR22683:SF42">
    <property type="entry name" value="DNA TRANSLOCASE SFTA"/>
    <property type="match status" value="1"/>
</dbReference>
<dbReference type="Pfam" id="PF09397">
    <property type="entry name" value="FtsK_gamma"/>
    <property type="match status" value="1"/>
</dbReference>
<dbReference type="Gene3D" id="3.40.50.300">
    <property type="entry name" value="P-loop containing nucleotide triphosphate hydrolases"/>
    <property type="match status" value="1"/>
</dbReference>
<dbReference type="PANTHER" id="PTHR22683">
    <property type="entry name" value="SPORULATION PROTEIN RELATED"/>
    <property type="match status" value="1"/>
</dbReference>
<evidence type="ECO:0000256" key="6">
    <source>
        <dbReference type="PROSITE-ProRule" id="PRU00289"/>
    </source>
</evidence>
<dbReference type="InterPro" id="IPR036390">
    <property type="entry name" value="WH_DNA-bd_sf"/>
</dbReference>
<comment type="caution">
    <text evidence="9">The sequence shown here is derived from an EMBL/GenBank/DDBJ whole genome shotgun (WGS) entry which is preliminary data.</text>
</comment>
<accession>A0ABW3L8Z3</accession>
<name>A0ABW3L8Z3_9BACL</name>
<feature type="compositionally biased region" description="Basic and acidic residues" evidence="7">
    <location>
        <begin position="187"/>
        <end position="197"/>
    </location>
</feature>
<evidence type="ECO:0000256" key="1">
    <source>
        <dbReference type="ARBA" id="ARBA00006474"/>
    </source>
</evidence>
<dbReference type="Proteomes" id="UP001597109">
    <property type="component" value="Unassembled WGS sequence"/>
</dbReference>
<feature type="compositionally biased region" description="Low complexity" evidence="7">
    <location>
        <begin position="208"/>
        <end position="217"/>
    </location>
</feature>
<evidence type="ECO:0000259" key="8">
    <source>
        <dbReference type="PROSITE" id="PS50901"/>
    </source>
</evidence>
<keyword evidence="4 6" id="KW-0067">ATP-binding</keyword>
<feature type="binding site" evidence="6">
    <location>
        <begin position="486"/>
        <end position="493"/>
    </location>
    <ligand>
        <name>ATP</name>
        <dbReference type="ChEBI" id="CHEBI:30616"/>
    </ligand>
</feature>
<evidence type="ECO:0000256" key="2">
    <source>
        <dbReference type="ARBA" id="ARBA00022741"/>
    </source>
</evidence>
<dbReference type="InterPro" id="IPR036388">
    <property type="entry name" value="WH-like_DNA-bd_sf"/>
</dbReference>
<comment type="similarity">
    <text evidence="1">Belongs to the FtsK/SpoIIIE/SftA family.</text>
</comment>
<evidence type="ECO:0000256" key="3">
    <source>
        <dbReference type="ARBA" id="ARBA00022829"/>
    </source>
</evidence>
<dbReference type="SUPFAM" id="SSF52540">
    <property type="entry name" value="P-loop containing nucleoside triphosphate hydrolases"/>
    <property type="match status" value="1"/>
</dbReference>
<dbReference type="SUPFAM" id="SSF46785">
    <property type="entry name" value="Winged helix' DNA-binding domain"/>
    <property type="match status" value="1"/>
</dbReference>
<evidence type="ECO:0000256" key="5">
    <source>
        <dbReference type="ARBA" id="ARBA00023125"/>
    </source>
</evidence>
<evidence type="ECO:0000313" key="10">
    <source>
        <dbReference type="Proteomes" id="UP001597109"/>
    </source>
</evidence>
<dbReference type="PROSITE" id="PS50901">
    <property type="entry name" value="FTSK"/>
    <property type="match status" value="1"/>
</dbReference>
<dbReference type="InterPro" id="IPR003593">
    <property type="entry name" value="AAA+_ATPase"/>
</dbReference>
<feature type="region of interest" description="Disordered" evidence="7">
    <location>
        <begin position="167"/>
        <end position="244"/>
    </location>
</feature>
<keyword evidence="3" id="KW-0159">Chromosome partition</keyword>
<feature type="domain" description="FtsK" evidence="8">
    <location>
        <begin position="469"/>
        <end position="661"/>
    </location>
</feature>
<keyword evidence="2 6" id="KW-0547">Nucleotide-binding</keyword>
<keyword evidence="10" id="KW-1185">Reference proteome</keyword>
<dbReference type="Gene3D" id="3.30.980.40">
    <property type="match status" value="1"/>
</dbReference>
<feature type="region of interest" description="Disordered" evidence="7">
    <location>
        <begin position="61"/>
        <end position="138"/>
    </location>
</feature>
<reference evidence="10" key="1">
    <citation type="journal article" date="2019" name="Int. J. Syst. Evol. Microbiol.">
        <title>The Global Catalogue of Microorganisms (GCM) 10K type strain sequencing project: providing services to taxonomists for standard genome sequencing and annotation.</title>
        <authorList>
            <consortium name="The Broad Institute Genomics Platform"/>
            <consortium name="The Broad Institute Genome Sequencing Center for Infectious Disease"/>
            <person name="Wu L."/>
            <person name="Ma J."/>
        </authorList>
    </citation>
    <scope>NUCLEOTIDE SEQUENCE [LARGE SCALE GENOMIC DNA]</scope>
    <source>
        <strain evidence="10">CCUG 56756</strain>
    </source>
</reference>
<keyword evidence="5" id="KW-0238">DNA-binding</keyword>
<dbReference type="InterPro" id="IPR050206">
    <property type="entry name" value="FtsK/SpoIIIE/SftA"/>
</dbReference>
<dbReference type="EMBL" id="JBHTKI010000006">
    <property type="protein sequence ID" value="MFD1030359.1"/>
    <property type="molecule type" value="Genomic_DNA"/>
</dbReference>
<dbReference type="Gene3D" id="1.10.10.10">
    <property type="entry name" value="Winged helix-like DNA-binding domain superfamily/Winged helix DNA-binding domain"/>
    <property type="match status" value="1"/>
</dbReference>
<dbReference type="SMART" id="SM00382">
    <property type="entry name" value="AAA"/>
    <property type="match status" value="1"/>
</dbReference>
<proteinExistence type="inferred from homology"/>
<dbReference type="Pfam" id="PF01580">
    <property type="entry name" value="FtsK_SpoIIIE"/>
    <property type="match status" value="1"/>
</dbReference>
<evidence type="ECO:0000256" key="7">
    <source>
        <dbReference type="SAM" id="MobiDB-lite"/>
    </source>
</evidence>
<organism evidence="9 10">
    <name type="scientific">Metaplanococcus flavidus</name>
    <dbReference type="NCBI Taxonomy" id="569883"/>
    <lineage>
        <taxon>Bacteria</taxon>
        <taxon>Bacillati</taxon>
        <taxon>Bacillota</taxon>
        <taxon>Bacilli</taxon>
        <taxon>Bacillales</taxon>
        <taxon>Caryophanaceae</taxon>
        <taxon>Metaplanococcus</taxon>
    </lineage>
</organism>
<dbReference type="InterPro" id="IPR041027">
    <property type="entry name" value="FtsK_alpha"/>
</dbReference>
<evidence type="ECO:0000313" key="9">
    <source>
        <dbReference type="EMBL" id="MFD1030359.1"/>
    </source>
</evidence>
<feature type="compositionally biased region" description="Basic and acidic residues" evidence="7">
    <location>
        <begin position="106"/>
        <end position="122"/>
    </location>
</feature>
<evidence type="ECO:0000256" key="4">
    <source>
        <dbReference type="ARBA" id="ARBA00022840"/>
    </source>
</evidence>
<dbReference type="InterPro" id="IPR018541">
    <property type="entry name" value="Ftsk_gamma"/>
</dbReference>